<dbReference type="Gene3D" id="1.10.10.60">
    <property type="entry name" value="Homeodomain-like"/>
    <property type="match status" value="2"/>
</dbReference>
<gene>
    <name evidence="5" type="ORF">BLX24_01095</name>
</gene>
<evidence type="ECO:0000259" key="4">
    <source>
        <dbReference type="PROSITE" id="PS01124"/>
    </source>
</evidence>
<dbReference type="Pfam" id="PF07883">
    <property type="entry name" value="Cupin_2"/>
    <property type="match status" value="1"/>
</dbReference>
<reference evidence="5 6" key="1">
    <citation type="submission" date="2016-10" db="EMBL/GenBank/DDBJ databases">
        <title>Arsenicibacter rosenii gen. nov., sp. nov., an efficient arsenic-methylating bacterium isolated from an arsenic-contaminated paddy soil.</title>
        <authorList>
            <person name="Huang K."/>
        </authorList>
    </citation>
    <scope>NUCLEOTIDE SEQUENCE [LARGE SCALE GENOMIC DNA]</scope>
    <source>
        <strain evidence="5 6">SM-1</strain>
    </source>
</reference>
<dbReference type="Gene3D" id="2.60.120.10">
    <property type="entry name" value="Jelly Rolls"/>
    <property type="match status" value="1"/>
</dbReference>
<accession>A0A1S2VPN6</accession>
<dbReference type="InterPro" id="IPR018062">
    <property type="entry name" value="HTH_AraC-typ_CS"/>
</dbReference>
<dbReference type="EMBL" id="MORL01000001">
    <property type="protein sequence ID" value="OIN60733.1"/>
    <property type="molecule type" value="Genomic_DNA"/>
</dbReference>
<dbReference type="Pfam" id="PF12833">
    <property type="entry name" value="HTH_18"/>
    <property type="match status" value="1"/>
</dbReference>
<keyword evidence="6" id="KW-1185">Reference proteome</keyword>
<organism evidence="5 6">
    <name type="scientific">Arsenicibacter rosenii</name>
    <dbReference type="NCBI Taxonomy" id="1750698"/>
    <lineage>
        <taxon>Bacteria</taxon>
        <taxon>Pseudomonadati</taxon>
        <taxon>Bacteroidota</taxon>
        <taxon>Cytophagia</taxon>
        <taxon>Cytophagales</taxon>
        <taxon>Spirosomataceae</taxon>
        <taxon>Arsenicibacter</taxon>
    </lineage>
</organism>
<dbReference type="GO" id="GO:0043565">
    <property type="term" value="F:sequence-specific DNA binding"/>
    <property type="evidence" value="ECO:0007669"/>
    <property type="project" value="InterPro"/>
</dbReference>
<dbReference type="SUPFAM" id="SSF46689">
    <property type="entry name" value="Homeodomain-like"/>
    <property type="match status" value="2"/>
</dbReference>
<dbReference type="PROSITE" id="PS00041">
    <property type="entry name" value="HTH_ARAC_FAMILY_1"/>
    <property type="match status" value="1"/>
</dbReference>
<dbReference type="OrthoDB" id="792101at2"/>
<evidence type="ECO:0000313" key="6">
    <source>
        <dbReference type="Proteomes" id="UP000181790"/>
    </source>
</evidence>
<dbReference type="InterPro" id="IPR013096">
    <property type="entry name" value="Cupin_2"/>
</dbReference>
<keyword evidence="1" id="KW-0805">Transcription regulation</keyword>
<feature type="domain" description="HTH araC/xylS-type" evidence="4">
    <location>
        <begin position="187"/>
        <end position="285"/>
    </location>
</feature>
<dbReference type="AlphaFoldDB" id="A0A1S2VPN6"/>
<dbReference type="InterPro" id="IPR018060">
    <property type="entry name" value="HTH_AraC"/>
</dbReference>
<dbReference type="GO" id="GO:0003700">
    <property type="term" value="F:DNA-binding transcription factor activity"/>
    <property type="evidence" value="ECO:0007669"/>
    <property type="project" value="InterPro"/>
</dbReference>
<dbReference type="Proteomes" id="UP000181790">
    <property type="component" value="Unassembled WGS sequence"/>
</dbReference>
<evidence type="ECO:0000256" key="1">
    <source>
        <dbReference type="ARBA" id="ARBA00023015"/>
    </source>
</evidence>
<proteinExistence type="predicted"/>
<dbReference type="PANTHER" id="PTHR43280">
    <property type="entry name" value="ARAC-FAMILY TRANSCRIPTIONAL REGULATOR"/>
    <property type="match status" value="1"/>
</dbReference>
<name>A0A1S2VPN6_9BACT</name>
<keyword evidence="2" id="KW-0238">DNA-binding</keyword>
<dbReference type="SUPFAM" id="SSF51182">
    <property type="entry name" value="RmlC-like cupins"/>
    <property type="match status" value="1"/>
</dbReference>
<evidence type="ECO:0000256" key="3">
    <source>
        <dbReference type="ARBA" id="ARBA00023163"/>
    </source>
</evidence>
<dbReference type="InterPro" id="IPR014710">
    <property type="entry name" value="RmlC-like_jellyroll"/>
</dbReference>
<dbReference type="InterPro" id="IPR009057">
    <property type="entry name" value="Homeodomain-like_sf"/>
</dbReference>
<protein>
    <submittedName>
        <fullName evidence="5">AraC family transcriptional regulator</fullName>
    </submittedName>
</protein>
<evidence type="ECO:0000313" key="5">
    <source>
        <dbReference type="EMBL" id="OIN60733.1"/>
    </source>
</evidence>
<sequence length="289" mass="33730">MKPQLLRVSLTSENSFSVRRDVVLYFYDRWHYHPEIELLHIEQGSGTQFVGDNIQNFQAGDVFLIGSNLPHYWRCDNAYFENRKDLVAQATVVHFLENFWGDQFLQLPENRPVARFLEKARQGIRLFGELREGVKVLMHDMLTQTGTDKVITLMRILALMARSEEWETLSSSEYPGQFNEADTDRINRIYAYALANFQQKVTLDEIAAVANMSPHSFCRYFKSRSRKSFSQFMLELRVHHACKMLIDGQLPVSQVCFDSGFNQFSTFNKYFKEITGKSPGQYRKEFKQG</sequence>
<dbReference type="SMART" id="SM00342">
    <property type="entry name" value="HTH_ARAC"/>
    <property type="match status" value="1"/>
</dbReference>
<dbReference type="RefSeq" id="WP_071501236.1">
    <property type="nucleotide sequence ID" value="NZ_MORL01000001.1"/>
</dbReference>
<dbReference type="CDD" id="cd06976">
    <property type="entry name" value="cupin_MtlR-like_N"/>
    <property type="match status" value="1"/>
</dbReference>
<keyword evidence="3" id="KW-0804">Transcription</keyword>
<dbReference type="PANTHER" id="PTHR43280:SF27">
    <property type="entry name" value="TRANSCRIPTIONAL REGULATOR MTLR"/>
    <property type="match status" value="1"/>
</dbReference>
<dbReference type="InterPro" id="IPR011051">
    <property type="entry name" value="RmlC_Cupin_sf"/>
</dbReference>
<evidence type="ECO:0000256" key="2">
    <source>
        <dbReference type="ARBA" id="ARBA00023125"/>
    </source>
</evidence>
<comment type="caution">
    <text evidence="5">The sequence shown here is derived from an EMBL/GenBank/DDBJ whole genome shotgun (WGS) entry which is preliminary data.</text>
</comment>
<dbReference type="PROSITE" id="PS01124">
    <property type="entry name" value="HTH_ARAC_FAMILY_2"/>
    <property type="match status" value="1"/>
</dbReference>